<dbReference type="Proteomes" id="UP000314294">
    <property type="component" value="Unassembled WGS sequence"/>
</dbReference>
<comment type="caution">
    <text evidence="1">The sequence shown here is derived from an EMBL/GenBank/DDBJ whole genome shotgun (WGS) entry which is preliminary data.</text>
</comment>
<proteinExistence type="predicted"/>
<reference evidence="1 2" key="1">
    <citation type="submission" date="2019-03" db="EMBL/GenBank/DDBJ databases">
        <title>First draft genome of Liparis tanakae, snailfish: a comprehensive survey of snailfish specific genes.</title>
        <authorList>
            <person name="Kim W."/>
            <person name="Song I."/>
            <person name="Jeong J.-H."/>
            <person name="Kim D."/>
            <person name="Kim S."/>
            <person name="Ryu S."/>
            <person name="Song J.Y."/>
            <person name="Lee S.K."/>
        </authorList>
    </citation>
    <scope>NUCLEOTIDE SEQUENCE [LARGE SCALE GENOMIC DNA]</scope>
    <source>
        <tissue evidence="1">Muscle</tissue>
    </source>
</reference>
<accession>A0A4Z2HQV4</accession>
<dbReference type="AlphaFoldDB" id="A0A4Z2HQV4"/>
<sequence>MRGNQPLMGVSSTANEADFTPRAFLAVIMWMMGVTTKSEDLRVLRECISTWEKPTVHGEQGSAAVSMHLGEQ</sequence>
<organism evidence="1 2">
    <name type="scientific">Liparis tanakae</name>
    <name type="common">Tanaka's snailfish</name>
    <dbReference type="NCBI Taxonomy" id="230148"/>
    <lineage>
        <taxon>Eukaryota</taxon>
        <taxon>Metazoa</taxon>
        <taxon>Chordata</taxon>
        <taxon>Craniata</taxon>
        <taxon>Vertebrata</taxon>
        <taxon>Euteleostomi</taxon>
        <taxon>Actinopterygii</taxon>
        <taxon>Neopterygii</taxon>
        <taxon>Teleostei</taxon>
        <taxon>Neoteleostei</taxon>
        <taxon>Acanthomorphata</taxon>
        <taxon>Eupercaria</taxon>
        <taxon>Perciformes</taxon>
        <taxon>Cottioidei</taxon>
        <taxon>Cottales</taxon>
        <taxon>Liparidae</taxon>
        <taxon>Liparis</taxon>
    </lineage>
</organism>
<gene>
    <name evidence="1" type="ORF">EYF80_021812</name>
</gene>
<keyword evidence="2" id="KW-1185">Reference proteome</keyword>
<dbReference type="EMBL" id="SRLO01000196">
    <property type="protein sequence ID" value="TNN68020.1"/>
    <property type="molecule type" value="Genomic_DNA"/>
</dbReference>
<protein>
    <submittedName>
        <fullName evidence="1">Uncharacterized protein</fullName>
    </submittedName>
</protein>
<name>A0A4Z2HQV4_9TELE</name>
<evidence type="ECO:0000313" key="2">
    <source>
        <dbReference type="Proteomes" id="UP000314294"/>
    </source>
</evidence>
<evidence type="ECO:0000313" key="1">
    <source>
        <dbReference type="EMBL" id="TNN68020.1"/>
    </source>
</evidence>